<protein>
    <recommendedName>
        <fullName evidence="5">Maltokinase N-terminal cap domain-containing protein</fullName>
    </recommendedName>
</protein>
<dbReference type="RefSeq" id="WP_306826540.1">
    <property type="nucleotide sequence ID" value="NZ_JAUSRA010000001.1"/>
</dbReference>
<keyword evidence="3" id="KW-0418">Kinase</keyword>
<dbReference type="Proteomes" id="UP001240984">
    <property type="component" value="Unassembled WGS sequence"/>
</dbReference>
<evidence type="ECO:0000259" key="5">
    <source>
        <dbReference type="Pfam" id="PF18085"/>
    </source>
</evidence>
<keyword evidence="2" id="KW-0547">Nucleotide-binding</keyword>
<sequence>MAILHKARLVPTKLDLLDVWLPGRSWYAGSKDPGAERVAAFRFDDPAGAVGIETLLVRHRADGVVHQVPLTYREAPLAGADDHLLGTLEHSVLGTRWVYDAAGDPVYATALAHAILTGAGQADEMLEGVRRPSDCRARGTGTASQAPAVNTRPVAKDGDPTVITAGGLTLTVVRVVETSGAVPWWAEGLERLEAETGGVPFTLASAHI</sequence>
<comment type="caution">
    <text evidence="6">The sequence shown here is derived from an EMBL/GenBank/DDBJ whole genome shotgun (WGS) entry which is preliminary data.</text>
</comment>
<accession>A0ABT9MJR3</accession>
<evidence type="ECO:0000256" key="3">
    <source>
        <dbReference type="ARBA" id="ARBA00022777"/>
    </source>
</evidence>
<proteinExistence type="predicted"/>
<gene>
    <name evidence="6" type="ORF">J2S43_000175</name>
</gene>
<keyword evidence="4" id="KW-0067">ATP-binding</keyword>
<dbReference type="NCBIfam" id="NF047744">
    <property type="entry name" value="CG0192_rel"/>
    <property type="match status" value="1"/>
</dbReference>
<evidence type="ECO:0000313" key="6">
    <source>
        <dbReference type="EMBL" id="MDP9791663.1"/>
    </source>
</evidence>
<dbReference type="Pfam" id="PF18085">
    <property type="entry name" value="Mak_N_cap"/>
    <property type="match status" value="1"/>
</dbReference>
<dbReference type="InterPro" id="IPR040999">
    <property type="entry name" value="Mak_N_cap"/>
</dbReference>
<keyword evidence="1" id="KW-0808">Transferase</keyword>
<reference evidence="6 7" key="1">
    <citation type="submission" date="2023-07" db="EMBL/GenBank/DDBJ databases">
        <title>Sequencing the genomes of 1000 actinobacteria strains.</title>
        <authorList>
            <person name="Klenk H.-P."/>
        </authorList>
    </citation>
    <scope>NUCLEOTIDE SEQUENCE [LARGE SCALE GENOMIC DNA]</scope>
    <source>
        <strain evidence="6 7">DSM 44710</strain>
    </source>
</reference>
<keyword evidence="7" id="KW-1185">Reference proteome</keyword>
<evidence type="ECO:0000256" key="4">
    <source>
        <dbReference type="ARBA" id="ARBA00022840"/>
    </source>
</evidence>
<name>A0ABT9MJR3_9ACTN</name>
<evidence type="ECO:0000313" key="7">
    <source>
        <dbReference type="Proteomes" id="UP001240984"/>
    </source>
</evidence>
<evidence type="ECO:0000256" key="1">
    <source>
        <dbReference type="ARBA" id="ARBA00022679"/>
    </source>
</evidence>
<dbReference type="EMBL" id="JAUSRA010000001">
    <property type="protein sequence ID" value="MDP9791663.1"/>
    <property type="molecule type" value="Genomic_DNA"/>
</dbReference>
<feature type="domain" description="Maltokinase N-terminal cap" evidence="5">
    <location>
        <begin position="20"/>
        <end position="104"/>
    </location>
</feature>
<evidence type="ECO:0000256" key="2">
    <source>
        <dbReference type="ARBA" id="ARBA00022741"/>
    </source>
</evidence>
<organism evidence="6 7">
    <name type="scientific">Catenuloplanes nepalensis</name>
    <dbReference type="NCBI Taxonomy" id="587533"/>
    <lineage>
        <taxon>Bacteria</taxon>
        <taxon>Bacillati</taxon>
        <taxon>Actinomycetota</taxon>
        <taxon>Actinomycetes</taxon>
        <taxon>Micromonosporales</taxon>
        <taxon>Micromonosporaceae</taxon>
        <taxon>Catenuloplanes</taxon>
    </lineage>
</organism>